<organism evidence="12 13">
    <name type="scientific">Pelagomonas calceolata</name>
    <dbReference type="NCBI Taxonomy" id="35677"/>
    <lineage>
        <taxon>Eukaryota</taxon>
        <taxon>Sar</taxon>
        <taxon>Stramenopiles</taxon>
        <taxon>Ochrophyta</taxon>
        <taxon>Pelagophyceae</taxon>
        <taxon>Pelagomonadales</taxon>
        <taxon>Pelagomonadaceae</taxon>
        <taxon>Pelagomonas</taxon>
    </lineage>
</organism>
<feature type="transmembrane region" description="Helical" evidence="9">
    <location>
        <begin position="154"/>
        <end position="173"/>
    </location>
</feature>
<proteinExistence type="inferred from homology"/>
<evidence type="ECO:0000256" key="6">
    <source>
        <dbReference type="ARBA" id="ARBA00023136"/>
    </source>
</evidence>
<feature type="transmembrane region" description="Helical" evidence="9">
    <location>
        <begin position="125"/>
        <end position="145"/>
    </location>
</feature>
<dbReference type="SUPFAM" id="SSF81324">
    <property type="entry name" value="Voltage-gated potassium channels"/>
    <property type="match status" value="2"/>
</dbReference>
<keyword evidence="7 8" id="KW-0407">Ion channel</keyword>
<gene>
    <name evidence="12" type="ORF">PECAL_3P01810</name>
</gene>
<evidence type="ECO:0000313" key="12">
    <source>
        <dbReference type="EMBL" id="CAH0370303.1"/>
    </source>
</evidence>
<evidence type="ECO:0000256" key="2">
    <source>
        <dbReference type="ARBA" id="ARBA00022448"/>
    </source>
</evidence>
<dbReference type="InterPro" id="IPR003280">
    <property type="entry name" value="2pore_dom_K_chnl"/>
</dbReference>
<evidence type="ECO:0000256" key="4">
    <source>
        <dbReference type="ARBA" id="ARBA00022989"/>
    </source>
</evidence>
<evidence type="ECO:0000256" key="8">
    <source>
        <dbReference type="RuleBase" id="RU003857"/>
    </source>
</evidence>
<evidence type="ECO:0000256" key="7">
    <source>
        <dbReference type="ARBA" id="ARBA00023303"/>
    </source>
</evidence>
<dbReference type="InterPro" id="IPR013099">
    <property type="entry name" value="K_chnl_dom"/>
</dbReference>
<dbReference type="OrthoDB" id="206949at2759"/>
<comment type="similarity">
    <text evidence="8">Belongs to the two pore domain potassium channel (TC 1.A.1.8) family.</text>
</comment>
<dbReference type="PANTHER" id="PTHR11003:SF291">
    <property type="entry name" value="IP11374P"/>
    <property type="match status" value="1"/>
</dbReference>
<dbReference type="GO" id="GO:0030322">
    <property type="term" value="P:stabilization of membrane potential"/>
    <property type="evidence" value="ECO:0007669"/>
    <property type="project" value="TreeGrafter"/>
</dbReference>
<dbReference type="AlphaFoldDB" id="A0A8J2SEJ9"/>
<dbReference type="Pfam" id="PF07885">
    <property type="entry name" value="Ion_trans_2"/>
    <property type="match status" value="2"/>
</dbReference>
<evidence type="ECO:0000256" key="3">
    <source>
        <dbReference type="ARBA" id="ARBA00022692"/>
    </source>
</evidence>
<protein>
    <recommendedName>
        <fullName evidence="11">Potassium channel domain-containing protein</fullName>
    </recommendedName>
</protein>
<dbReference type="GO" id="GO:0015271">
    <property type="term" value="F:outward rectifier potassium channel activity"/>
    <property type="evidence" value="ECO:0007669"/>
    <property type="project" value="TreeGrafter"/>
</dbReference>
<keyword evidence="4 9" id="KW-1133">Transmembrane helix</keyword>
<name>A0A8J2SEJ9_9STRA</name>
<keyword evidence="5 8" id="KW-0406">Ion transport</keyword>
<dbReference type="PANTHER" id="PTHR11003">
    <property type="entry name" value="POTASSIUM CHANNEL, SUBFAMILY K"/>
    <property type="match status" value="1"/>
</dbReference>
<accession>A0A8J2SEJ9</accession>
<evidence type="ECO:0000256" key="1">
    <source>
        <dbReference type="ARBA" id="ARBA00004141"/>
    </source>
</evidence>
<keyword evidence="13" id="KW-1185">Reference proteome</keyword>
<dbReference type="GO" id="GO:0022841">
    <property type="term" value="F:potassium ion leak channel activity"/>
    <property type="evidence" value="ECO:0007669"/>
    <property type="project" value="TreeGrafter"/>
</dbReference>
<feature type="transmembrane region" description="Helical" evidence="9">
    <location>
        <begin position="56"/>
        <end position="73"/>
    </location>
</feature>
<feature type="domain" description="Potassium channel" evidence="11">
    <location>
        <begin position="135"/>
        <end position="196"/>
    </location>
</feature>
<evidence type="ECO:0000313" key="13">
    <source>
        <dbReference type="Proteomes" id="UP000789595"/>
    </source>
</evidence>
<keyword evidence="6 9" id="KW-0472">Membrane</keyword>
<dbReference type="PRINTS" id="PR01333">
    <property type="entry name" value="2POREKCHANEL"/>
</dbReference>
<evidence type="ECO:0000256" key="10">
    <source>
        <dbReference type="SAM" id="SignalP"/>
    </source>
</evidence>
<dbReference type="GO" id="GO:0005886">
    <property type="term" value="C:plasma membrane"/>
    <property type="evidence" value="ECO:0007669"/>
    <property type="project" value="TreeGrafter"/>
</dbReference>
<comment type="caution">
    <text evidence="12">The sequence shown here is derived from an EMBL/GenBank/DDBJ whole genome shotgun (WGS) entry which is preliminary data.</text>
</comment>
<reference evidence="12" key="1">
    <citation type="submission" date="2021-11" db="EMBL/GenBank/DDBJ databases">
        <authorList>
            <consortium name="Genoscope - CEA"/>
            <person name="William W."/>
        </authorList>
    </citation>
    <scope>NUCLEOTIDE SEQUENCE</scope>
</reference>
<dbReference type="Gene3D" id="1.10.287.70">
    <property type="match status" value="2"/>
</dbReference>
<sequence>MSLLSLGLLAAYFAGGVQFMMNQEGWDAADAFYFWCMTVSTVGYGDLAPTTPKTQAFVSVYAIVGLVLVWSIVSDYYGAVQGKLQSFQAKLLKMVGIELVDVHALPIDKHTPEQVNAKIKYWRRYLLAMLPMVTLLALFVALHFVRKESSFTEAVYFGVVTATTVGFGDFGFLDEEPLNKCLAALGVMGVVVVFANAVDECLLIRKRQQLRHGKIALPSLEQLETLINNKRNAGEGDYISEADYVVETLLKGELVDPQILLAIRRSFYWKANAASNGKRNSLITSEDLAALWKVKNMAGAPGAPTLDVDDLLGHGSPR</sequence>
<evidence type="ECO:0000256" key="5">
    <source>
        <dbReference type="ARBA" id="ARBA00023065"/>
    </source>
</evidence>
<feature type="signal peptide" evidence="10">
    <location>
        <begin position="1"/>
        <end position="19"/>
    </location>
</feature>
<feature type="chain" id="PRO_5035144368" description="Potassium channel domain-containing protein" evidence="10">
    <location>
        <begin position="20"/>
        <end position="318"/>
    </location>
</feature>
<feature type="transmembrane region" description="Helical" evidence="9">
    <location>
        <begin position="185"/>
        <end position="204"/>
    </location>
</feature>
<evidence type="ECO:0000256" key="9">
    <source>
        <dbReference type="SAM" id="Phobius"/>
    </source>
</evidence>
<keyword evidence="10" id="KW-0732">Signal</keyword>
<feature type="domain" description="Potassium channel" evidence="11">
    <location>
        <begin position="10"/>
        <end position="75"/>
    </location>
</feature>
<keyword evidence="2 8" id="KW-0813">Transport</keyword>
<keyword evidence="3 8" id="KW-0812">Transmembrane</keyword>
<evidence type="ECO:0000259" key="11">
    <source>
        <dbReference type="Pfam" id="PF07885"/>
    </source>
</evidence>
<feature type="transmembrane region" description="Helical" evidence="9">
    <location>
        <begin position="32"/>
        <end position="49"/>
    </location>
</feature>
<dbReference type="EMBL" id="CAKKNE010000003">
    <property type="protein sequence ID" value="CAH0370303.1"/>
    <property type="molecule type" value="Genomic_DNA"/>
</dbReference>
<comment type="subcellular location">
    <subcellularLocation>
        <location evidence="1">Membrane</location>
        <topology evidence="1">Multi-pass membrane protein</topology>
    </subcellularLocation>
</comment>
<dbReference type="Proteomes" id="UP000789595">
    <property type="component" value="Unassembled WGS sequence"/>
</dbReference>